<feature type="coiled-coil region" evidence="1">
    <location>
        <begin position="42"/>
        <end position="90"/>
    </location>
</feature>
<reference evidence="2 3" key="1">
    <citation type="submission" date="2013-06" db="EMBL/GenBank/DDBJ databases">
        <authorList>
            <person name="Walk S."/>
            <person name="Aronoff D."/>
            <person name="Young V.Y."/>
            <person name="Marsh J."/>
            <person name="Harrison L."/>
            <person name="Daugherty S.C."/>
            <person name="Shefchek K.A."/>
            <person name="Hine E.E."/>
            <person name="Tallon L.J."/>
            <person name="Sadzewicz L.K."/>
            <person name="Rasko D.A."/>
        </authorList>
    </citation>
    <scope>NUCLEOTIDE SEQUENCE [LARGE SCALE GENOMIC DNA]</scope>
    <source>
        <strain evidence="2 3">ATCC 638</strain>
    </source>
</reference>
<evidence type="ECO:0000313" key="3">
    <source>
        <dbReference type="Proteomes" id="UP000015688"/>
    </source>
</evidence>
<proteinExistence type="predicted"/>
<dbReference type="PATRIC" id="fig|1233171.3.peg.3456"/>
<sequence length="105" mass="12523">MKFENRLVVNAIEEKITSLRNEAKEVCEFDKEAYDIFYKDEIESLEKSLHSLNEEAMTVEDSIDNDIFFNSQLEEQEEEIDEDLEAWKLDQLNKDYKFGTNSWDL</sequence>
<comment type="caution">
    <text evidence="2">The sequence shown here is derived from an EMBL/GenBank/DDBJ whole genome shotgun (WGS) entry which is preliminary data.</text>
</comment>
<evidence type="ECO:0000256" key="1">
    <source>
        <dbReference type="SAM" id="Coils"/>
    </source>
</evidence>
<dbReference type="Proteomes" id="UP000015688">
    <property type="component" value="Unassembled WGS sequence"/>
</dbReference>
<dbReference type="AlphaFoldDB" id="T4VF87"/>
<dbReference type="EMBL" id="AVNC01000023">
    <property type="protein sequence ID" value="EQK39780.1"/>
    <property type="molecule type" value="Genomic_DNA"/>
</dbReference>
<name>T4VF87_PARBF</name>
<protein>
    <submittedName>
        <fullName evidence="2">Uncharacterized protein</fullName>
    </submittedName>
</protein>
<keyword evidence="1" id="KW-0175">Coiled coil</keyword>
<dbReference type="RefSeq" id="WP_021434535.1">
    <property type="nucleotide sequence ID" value="NZ_AVNC01000023.1"/>
</dbReference>
<organism evidence="2 3">
    <name type="scientific">Paraclostridium bifermentans ATCC 638 = DSM 14991</name>
    <dbReference type="NCBI Taxonomy" id="1233171"/>
    <lineage>
        <taxon>Bacteria</taxon>
        <taxon>Bacillati</taxon>
        <taxon>Bacillota</taxon>
        <taxon>Clostridia</taxon>
        <taxon>Peptostreptococcales</taxon>
        <taxon>Peptostreptococcaceae</taxon>
        <taxon>Paraclostridium</taxon>
    </lineage>
</organism>
<gene>
    <name evidence="2" type="ORF">C672_3589</name>
</gene>
<accession>T4VF87</accession>
<evidence type="ECO:0000313" key="2">
    <source>
        <dbReference type="EMBL" id="EQK39780.1"/>
    </source>
</evidence>